<feature type="region of interest" description="Disordered" evidence="1">
    <location>
        <begin position="1"/>
        <end position="295"/>
    </location>
</feature>
<feature type="compositionally biased region" description="Basic and acidic residues" evidence="1">
    <location>
        <begin position="55"/>
        <end position="85"/>
    </location>
</feature>
<feature type="compositionally biased region" description="Polar residues" evidence="1">
    <location>
        <begin position="9"/>
        <end position="20"/>
    </location>
</feature>
<reference evidence="2 3" key="1">
    <citation type="submission" date="2019-03" db="EMBL/GenBank/DDBJ databases">
        <title>Draft genome sequences of novel Actinobacteria.</title>
        <authorList>
            <person name="Sahin N."/>
            <person name="Ay H."/>
            <person name="Saygin H."/>
        </authorList>
    </citation>
    <scope>NUCLEOTIDE SEQUENCE [LARGE SCALE GENOMIC DNA]</scope>
    <source>
        <strain evidence="2 3">DSM 45347</strain>
    </source>
</reference>
<name>A0A4R4P0D4_9ACTN</name>
<evidence type="ECO:0000313" key="2">
    <source>
        <dbReference type="EMBL" id="TDC14040.1"/>
    </source>
</evidence>
<dbReference type="AlphaFoldDB" id="A0A4R4P0D4"/>
<feature type="region of interest" description="Disordered" evidence="1">
    <location>
        <begin position="662"/>
        <end position="700"/>
    </location>
</feature>
<feature type="compositionally biased region" description="Low complexity" evidence="1">
    <location>
        <begin position="350"/>
        <end position="362"/>
    </location>
</feature>
<protein>
    <submittedName>
        <fullName evidence="2">M23 family metallopeptidase</fullName>
    </submittedName>
</protein>
<comment type="caution">
    <text evidence="2">The sequence shown here is derived from an EMBL/GenBank/DDBJ whole genome shotgun (WGS) entry which is preliminary data.</text>
</comment>
<dbReference type="RefSeq" id="WP_131940326.1">
    <property type="nucleotide sequence ID" value="NZ_BAAAMX010000040.1"/>
</dbReference>
<dbReference type="Gene3D" id="2.70.70.10">
    <property type="entry name" value="Glucose Permease (Domain IIA)"/>
    <property type="match status" value="1"/>
</dbReference>
<accession>A0A4R4P0D4</accession>
<feature type="compositionally biased region" description="Polar residues" evidence="1">
    <location>
        <begin position="29"/>
        <end position="39"/>
    </location>
</feature>
<feature type="compositionally biased region" description="Basic and acidic residues" evidence="1">
    <location>
        <begin position="238"/>
        <end position="268"/>
    </location>
</feature>
<dbReference type="InterPro" id="IPR011055">
    <property type="entry name" value="Dup_hybrid_motif"/>
</dbReference>
<feature type="compositionally biased region" description="Basic and acidic residues" evidence="1">
    <location>
        <begin position="207"/>
        <end position="222"/>
    </location>
</feature>
<feature type="region of interest" description="Disordered" evidence="1">
    <location>
        <begin position="327"/>
        <end position="375"/>
    </location>
</feature>
<evidence type="ECO:0000256" key="1">
    <source>
        <dbReference type="SAM" id="MobiDB-lite"/>
    </source>
</evidence>
<feature type="compositionally biased region" description="Basic and acidic residues" evidence="1">
    <location>
        <begin position="177"/>
        <end position="199"/>
    </location>
</feature>
<evidence type="ECO:0000313" key="3">
    <source>
        <dbReference type="Proteomes" id="UP000295431"/>
    </source>
</evidence>
<dbReference type="OrthoDB" id="6188067at2"/>
<feature type="compositionally biased region" description="Basic and acidic residues" evidence="1">
    <location>
        <begin position="108"/>
        <end position="136"/>
    </location>
</feature>
<proteinExistence type="predicted"/>
<sequence length="700" mass="73134">MARRDNGHASRSNTHVSSWAETPARPSSRPASGQGSWSEEPQWPEGSWWSEQADWSERGRKSSRREPSRREMKRLEGRARARQEPQEPPPAKRRKGRGDPFGVRNRGSGRDDPFEARNRRTGRTDERTDARPERPGPRTPGPQARTPGSAVRTPPPSDSRATRSDMPTTPPATPRPAQRDARTSRFDARTRQADARTSKIDAWTAEPDARTRQSDARTRQFDARTAGSDARTAGSDARAARFDARAEGLGRGRRSERARAERRAESRRPGRAASRHQAPPRPGPKATPRRGRRPADKMSIGAIVLSTAVGLSLLGIAERALLDGGPLGGTGGPVGSERAIQPPKPGTDTPAQPRQPGAQQPAAGGGPGATGNGPSLRVLAAQVRKLTLDERGAAAQQAYGAAPAQPPIVGATRTSADRTWVFGTSAIPVPASSTANPEVAFYAAHWTGKEWQVGLSGGKAFAALLADVPAAVMSASEMRLLGKYGSVTAAQAAALVNGTRAGDRLMLPWKIGQVWAMTTSDGAASPRPLGSLAFSGGDGRVLASGTGRLYRFCGNASGNALVMLIHPSGLATTYYGLRSVPQLRDGSVVEQGDAIGRTGTARPCGGAAAPRAEVGFALRGGGGAVPLDGAEIGGWTFRERAEPLLGFAERGALQVLPGGLMANLGPVPAADEEPAPPSPSPSPSPADGAGTAAAPAPAAT</sequence>
<dbReference type="Proteomes" id="UP000295431">
    <property type="component" value="Unassembled WGS sequence"/>
</dbReference>
<organism evidence="2 3">
    <name type="scientific">Actinomadura bangladeshensis</name>
    <dbReference type="NCBI Taxonomy" id="453573"/>
    <lineage>
        <taxon>Bacteria</taxon>
        <taxon>Bacillati</taxon>
        <taxon>Actinomycetota</taxon>
        <taxon>Actinomycetes</taxon>
        <taxon>Streptosporangiales</taxon>
        <taxon>Thermomonosporaceae</taxon>
        <taxon>Actinomadura</taxon>
    </lineage>
</organism>
<dbReference type="CDD" id="cd12797">
    <property type="entry name" value="M23_peptidase"/>
    <property type="match status" value="1"/>
</dbReference>
<feature type="compositionally biased region" description="Pro residues" evidence="1">
    <location>
        <begin position="675"/>
        <end position="684"/>
    </location>
</feature>
<keyword evidence="3" id="KW-1185">Reference proteome</keyword>
<dbReference type="EMBL" id="SMJW01000083">
    <property type="protein sequence ID" value="TDC14040.1"/>
    <property type="molecule type" value="Genomic_DNA"/>
</dbReference>
<dbReference type="SUPFAM" id="SSF51261">
    <property type="entry name" value="Duplicated hybrid motif"/>
    <property type="match status" value="1"/>
</dbReference>
<feature type="compositionally biased region" description="Low complexity" evidence="1">
    <location>
        <begin position="685"/>
        <end position="700"/>
    </location>
</feature>
<gene>
    <name evidence="2" type="ORF">E1284_17935</name>
</gene>